<dbReference type="InterPro" id="IPR008719">
    <property type="entry name" value="N2O_reductase_NosL"/>
</dbReference>
<evidence type="ECO:0000313" key="1">
    <source>
        <dbReference type="EMBL" id="CUS94647.1"/>
    </source>
</evidence>
<accession>A0A0P1LNM4</accession>
<proteinExistence type="predicted"/>
<dbReference type="OrthoDB" id="9797223at2"/>
<dbReference type="Proteomes" id="UP000182011">
    <property type="component" value="Unassembled WGS sequence"/>
</dbReference>
<evidence type="ECO:0000313" key="3">
    <source>
        <dbReference type="Proteomes" id="UP000182011"/>
    </source>
</evidence>
<evidence type="ECO:0000313" key="4">
    <source>
        <dbReference type="Proteomes" id="UP000182200"/>
    </source>
</evidence>
<accession>A0A0P1MGV7</accession>
<dbReference type="AlphaFoldDB" id="A0A0P1MAV4"/>
<accession>A0A0P1P685</accession>
<dbReference type="PANTHER" id="PTHR41247:SF1">
    <property type="entry name" value="HTH-TYPE TRANSCRIPTIONAL REPRESSOR YCNK"/>
    <property type="match status" value="1"/>
</dbReference>
<dbReference type="SUPFAM" id="SSF160387">
    <property type="entry name" value="NosL/MerB-like"/>
    <property type="match status" value="1"/>
</dbReference>
<dbReference type="RefSeq" id="WP_075427233.1">
    <property type="nucleotide sequence ID" value="NZ_CZVI01000052.1"/>
</dbReference>
<gene>
    <name evidence="2" type="ORF">JGI4_00396</name>
    <name evidence="1" type="ORF">JGI8_02026</name>
</gene>
<name>A0A0P1MAV4_9BACT</name>
<accession>A0A0P1MAV4</accession>
<dbReference type="EMBL" id="CZVI01000052">
    <property type="protein sequence ID" value="CUS94647.1"/>
    <property type="molecule type" value="Genomic_DNA"/>
</dbReference>
<dbReference type="Proteomes" id="UP000182200">
    <property type="component" value="Unassembled WGS sequence"/>
</dbReference>
<reference evidence="2 3" key="2">
    <citation type="submission" date="2015-11" db="EMBL/GenBank/DDBJ databases">
        <authorList>
            <person name="Zhang Y."/>
            <person name="Guo Z."/>
        </authorList>
    </citation>
    <scope>NUCLEOTIDE SEQUENCE [LARGE SCALE GENOMIC DNA]</scope>
    <source>
        <strain evidence="2">JGI-4</strain>
    </source>
</reference>
<accession>A0A0S4MT65</accession>
<accession>A0A0P1P2L7</accession>
<accession>A0A0P1MHN1</accession>
<keyword evidence="4" id="KW-1185">Reference proteome</keyword>
<dbReference type="STRING" id="1633631.GCA_001442925_00398"/>
<reference evidence="1 4" key="1">
    <citation type="submission" date="2015-11" db="EMBL/GenBank/DDBJ databases">
        <authorList>
            <person name="Varghese N."/>
        </authorList>
    </citation>
    <scope>NUCLEOTIDE SEQUENCE [LARGE SCALE GENOMIC DNA]</scope>
    <source>
        <strain evidence="1 4">JGI-8</strain>
    </source>
</reference>
<accession>A0A0P1LCN5</accession>
<dbReference type="PANTHER" id="PTHR41247">
    <property type="entry name" value="HTH-TYPE TRANSCRIPTIONAL REPRESSOR YCNK"/>
    <property type="match status" value="1"/>
</dbReference>
<organism evidence="2 3">
    <name type="scientific">Candidatus Kryptonium thompsonii</name>
    <dbReference type="NCBI Taxonomy" id="1633631"/>
    <lineage>
        <taxon>Bacteria</taxon>
        <taxon>Pseudomonadati</taxon>
        <taxon>Candidatus Kryptoniota</taxon>
        <taxon>Candidatus Kryptonium</taxon>
    </lineage>
</organism>
<dbReference type="Gene3D" id="3.30.70.2050">
    <property type="match status" value="1"/>
</dbReference>
<protein>
    <submittedName>
        <fullName evidence="2">NosL protein</fullName>
    </submittedName>
</protein>
<dbReference type="Pfam" id="PF05573">
    <property type="entry name" value="NosL"/>
    <property type="match status" value="1"/>
</dbReference>
<sequence>MKNKIFAISILIFLIPLVALGQSALDYLKPDFGRKIGVCSVCNMDVFEKMMTSVEILVDDTVYHACGIGCATAIMEGKNVKDVKVVDFKTFKLVDAKKAWFVTGSVISPARAMLPEFSFSSKEDAESFSKLYGGHIFSYQEIIDLAKKIRKEREKK</sequence>
<dbReference type="EMBL" id="FAOP01000002">
    <property type="protein sequence ID" value="CUU01913.1"/>
    <property type="molecule type" value="Genomic_DNA"/>
</dbReference>
<accession>A0A0P1LSJ3</accession>
<evidence type="ECO:0000313" key="2">
    <source>
        <dbReference type="EMBL" id="CUU01913.1"/>
    </source>
</evidence>